<dbReference type="GO" id="GO:0003677">
    <property type="term" value="F:DNA binding"/>
    <property type="evidence" value="ECO:0007669"/>
    <property type="project" value="InterPro"/>
</dbReference>
<comment type="caution">
    <text evidence="3">The sequence shown here is derived from an EMBL/GenBank/DDBJ whole genome shotgun (WGS) entry which is preliminary data.</text>
</comment>
<sequence length="78" mass="8303">MKLSDYLKEQALTLSAFAEAVGLDVSTVHRAATGKVIPTRENMAAIVKATDGAVQPNDFYSNDTNKGGPRQPEPQEAA</sequence>
<evidence type="ECO:0000256" key="1">
    <source>
        <dbReference type="SAM" id="MobiDB-lite"/>
    </source>
</evidence>
<accession>A0A0F9HVP1</accession>
<protein>
    <recommendedName>
        <fullName evidence="2">HTH cro/C1-type domain-containing protein</fullName>
    </recommendedName>
</protein>
<gene>
    <name evidence="3" type="ORF">LCGC14_1951930</name>
</gene>
<dbReference type="InterPro" id="IPR010982">
    <property type="entry name" value="Lambda_DNA-bd_dom_sf"/>
</dbReference>
<reference evidence="3" key="1">
    <citation type="journal article" date="2015" name="Nature">
        <title>Complex archaea that bridge the gap between prokaryotes and eukaryotes.</title>
        <authorList>
            <person name="Spang A."/>
            <person name="Saw J.H."/>
            <person name="Jorgensen S.L."/>
            <person name="Zaremba-Niedzwiedzka K."/>
            <person name="Martijn J."/>
            <person name="Lind A.E."/>
            <person name="van Eijk R."/>
            <person name="Schleper C."/>
            <person name="Guy L."/>
            <person name="Ettema T.J."/>
        </authorList>
    </citation>
    <scope>NUCLEOTIDE SEQUENCE</scope>
</reference>
<dbReference type="EMBL" id="LAZR01021329">
    <property type="protein sequence ID" value="KKL85720.1"/>
    <property type="molecule type" value="Genomic_DNA"/>
</dbReference>
<dbReference type="PROSITE" id="PS50943">
    <property type="entry name" value="HTH_CROC1"/>
    <property type="match status" value="1"/>
</dbReference>
<feature type="domain" description="HTH cro/C1-type" evidence="2">
    <location>
        <begin position="3"/>
        <end position="59"/>
    </location>
</feature>
<organism evidence="3">
    <name type="scientific">marine sediment metagenome</name>
    <dbReference type="NCBI Taxonomy" id="412755"/>
    <lineage>
        <taxon>unclassified sequences</taxon>
        <taxon>metagenomes</taxon>
        <taxon>ecological metagenomes</taxon>
    </lineage>
</organism>
<dbReference type="Gene3D" id="1.10.260.40">
    <property type="entry name" value="lambda repressor-like DNA-binding domains"/>
    <property type="match status" value="1"/>
</dbReference>
<dbReference type="Pfam" id="PF01381">
    <property type="entry name" value="HTH_3"/>
    <property type="match status" value="1"/>
</dbReference>
<name>A0A0F9HVP1_9ZZZZ</name>
<dbReference type="InterPro" id="IPR001387">
    <property type="entry name" value="Cro/C1-type_HTH"/>
</dbReference>
<feature type="region of interest" description="Disordered" evidence="1">
    <location>
        <begin position="54"/>
        <end position="78"/>
    </location>
</feature>
<proteinExistence type="predicted"/>
<dbReference type="SMART" id="SM00530">
    <property type="entry name" value="HTH_XRE"/>
    <property type="match status" value="1"/>
</dbReference>
<evidence type="ECO:0000259" key="2">
    <source>
        <dbReference type="PROSITE" id="PS50943"/>
    </source>
</evidence>
<dbReference type="SUPFAM" id="SSF47413">
    <property type="entry name" value="lambda repressor-like DNA-binding domains"/>
    <property type="match status" value="1"/>
</dbReference>
<dbReference type="AlphaFoldDB" id="A0A0F9HVP1"/>
<dbReference type="CDD" id="cd00093">
    <property type="entry name" value="HTH_XRE"/>
    <property type="match status" value="1"/>
</dbReference>
<evidence type="ECO:0000313" key="3">
    <source>
        <dbReference type="EMBL" id="KKL85720.1"/>
    </source>
</evidence>